<comment type="caution">
    <text evidence="4">The sequence shown here is derived from an EMBL/GenBank/DDBJ whole genome shotgun (WGS) entry which is preliminary data.</text>
</comment>
<feature type="compositionally biased region" description="Basic and acidic residues" evidence="1">
    <location>
        <begin position="806"/>
        <end position="815"/>
    </location>
</feature>
<reference evidence="5" key="1">
    <citation type="journal article" date="2019" name="Int. J. Syst. Evol. Microbiol.">
        <title>The Global Catalogue of Microorganisms (GCM) 10K type strain sequencing project: providing services to taxonomists for standard genome sequencing and annotation.</title>
        <authorList>
            <consortium name="The Broad Institute Genomics Platform"/>
            <consortium name="The Broad Institute Genome Sequencing Center for Infectious Disease"/>
            <person name="Wu L."/>
            <person name="Ma J."/>
        </authorList>
    </citation>
    <scope>NUCLEOTIDE SEQUENCE [LARGE SCALE GENOMIC DNA]</scope>
    <source>
        <strain evidence="5">JCM 16546</strain>
    </source>
</reference>
<sequence>MPASASADAGGTRTVSGAVFDWGLNNETNGGAYFGGCNFLSAGIAGDTGSARLWAQGDGFYKTRDGNTTIVRPTANGQGVAQPSWATKCQTPSGASVNGKTTNAADSYTQTRVQIANGTGVADADADTAQISWEGSFTVAYYGGMTYWSASDPVLTVEGGVGTITATLSGYGTDMDDMSIWKKLTPREVTIATLTGVDVTAEGLVVTPDYLGVSIPSDVAGRNPQAARTSDNAAWWGSFPADFLRFQVDTGQNSYWFTTDGGANTIQPRKVTQPVTVGYALGDLVGDAPTITGHPATQTVAEGATAAFQVRATGTDLAYQWQRTLDGTTWTDIAGATSASYSLTAAADADGSQYRVRVSNPVAPDGVLSRAATLNVAVETPSPSPTPTPTPTSTPTQTPTPTPTPTPDDDADPDDADPSTSDDGPLLASGVVFDWGLNDESNGGAYFGGCNFLSAGVAGNTGSARLWAEGDGFYRTEDGNTALVRPTADGADLTQPTWATKCENPAGTTVNGKTDGSDPATSTQTRVQISEGSGIVDPAAEDADISWDGSFTVAYYGGMTYWSVTDPRLVVEDGKGTVTATLSGYGTDMDDMSIWTQIPPREVVIATLTDVDVTAEGFVVTPDYLGVSIPDDIAGRNDQAARTSTNESWWGAFPAEFLRFQQLTGQNSYWFTTDGGANTIQPRKVTLPLTVEIASAEPAPRAPEIARQPQDRTATEGTDVVFSVTATGADLEYQWSSSTDGENWEDVAGATESAYRVTADADLDGTSYRVRVSNELGDAESDPASLTVVPADTDDQGTVPGDDEPVEKPDEGKKDDEDDETVDASGALFDWGLNNESNGGAYFGGCNFLSAGIAGDTGSARLWTEADGFYKTRDGNTTIVQPGADGESLVQPDWDSKCDTPTGSTVNGKTTAAADTYTQTRVRIAGGTGSLDAEANTAELSWEGSFTVAYYGGMTYWSASDPKVVVEADGSGTVTATLSGYGADMDDMSKWSRLAEREVVIATLSGVKVTEKGLTVTPDYLGVSVPEDVAGRNAQAQRTSENESWWGAFPADFVRFQTETGQSSYWYTTEGSAGTIQPRKVPLPLTVCATADCSVTSQAATSGPASIDIVQQAIQPPGAPTPPRALTAPEAQAVAVAGAAAPVPAAEQVVVMQRQAAPIVGDGGAADRRALAALALIGALGMLTLAGAVGGTLFATGSLGATAPSRAG</sequence>
<feature type="compositionally biased region" description="Acidic residues" evidence="1">
    <location>
        <begin position="407"/>
        <end position="417"/>
    </location>
</feature>
<evidence type="ECO:0000256" key="1">
    <source>
        <dbReference type="SAM" id="MobiDB-lite"/>
    </source>
</evidence>
<feature type="compositionally biased region" description="Polar residues" evidence="1">
    <location>
        <begin position="506"/>
        <end position="523"/>
    </location>
</feature>
<accession>A0ABP7BWD1</accession>
<dbReference type="InterPro" id="IPR036179">
    <property type="entry name" value="Ig-like_dom_sf"/>
</dbReference>
<feature type="region of interest" description="Disordered" evidence="1">
    <location>
        <begin position="378"/>
        <end position="427"/>
    </location>
</feature>
<feature type="region of interest" description="Disordered" evidence="1">
    <location>
        <begin position="774"/>
        <end position="821"/>
    </location>
</feature>
<dbReference type="Gene3D" id="2.60.40.10">
    <property type="entry name" value="Immunoglobulins"/>
    <property type="match status" value="2"/>
</dbReference>
<evidence type="ECO:0000259" key="3">
    <source>
        <dbReference type="PROSITE" id="PS50835"/>
    </source>
</evidence>
<organism evidence="4 5">
    <name type="scientific">Microbacterium marinilacus</name>
    <dbReference type="NCBI Taxonomy" id="415209"/>
    <lineage>
        <taxon>Bacteria</taxon>
        <taxon>Bacillati</taxon>
        <taxon>Actinomycetota</taxon>
        <taxon>Actinomycetes</taxon>
        <taxon>Micrococcales</taxon>
        <taxon>Microbacteriaceae</taxon>
        <taxon>Microbacterium</taxon>
    </lineage>
</organism>
<dbReference type="SMART" id="SM00409">
    <property type="entry name" value="IG"/>
    <property type="match status" value="2"/>
</dbReference>
<proteinExistence type="predicted"/>
<feature type="compositionally biased region" description="Pro residues" evidence="1">
    <location>
        <begin position="382"/>
        <end position="406"/>
    </location>
</feature>
<protein>
    <recommendedName>
        <fullName evidence="3">Ig-like domain-containing protein</fullName>
    </recommendedName>
</protein>
<dbReference type="EMBL" id="BAAAYV010000025">
    <property type="protein sequence ID" value="GAA3669243.1"/>
    <property type="molecule type" value="Genomic_DNA"/>
</dbReference>
<evidence type="ECO:0000256" key="2">
    <source>
        <dbReference type="SAM" id="Phobius"/>
    </source>
</evidence>
<dbReference type="SUPFAM" id="SSF48726">
    <property type="entry name" value="Immunoglobulin"/>
    <property type="match status" value="2"/>
</dbReference>
<evidence type="ECO:0000313" key="5">
    <source>
        <dbReference type="Proteomes" id="UP001410795"/>
    </source>
</evidence>
<name>A0ABP7BWD1_9MICO</name>
<dbReference type="InterPro" id="IPR013783">
    <property type="entry name" value="Ig-like_fold"/>
</dbReference>
<feature type="domain" description="Ig-like" evidence="3">
    <location>
        <begin position="289"/>
        <end position="375"/>
    </location>
</feature>
<keyword evidence="2" id="KW-0812">Transmembrane</keyword>
<feature type="region of interest" description="Disordered" evidence="1">
    <location>
        <begin position="504"/>
        <end position="523"/>
    </location>
</feature>
<dbReference type="PROSITE" id="PS50835">
    <property type="entry name" value="IG_LIKE"/>
    <property type="match status" value="2"/>
</dbReference>
<keyword evidence="5" id="KW-1185">Reference proteome</keyword>
<feature type="transmembrane region" description="Helical" evidence="2">
    <location>
        <begin position="1170"/>
        <end position="1196"/>
    </location>
</feature>
<dbReference type="InterPro" id="IPR003599">
    <property type="entry name" value="Ig_sub"/>
</dbReference>
<dbReference type="InterPro" id="IPR007110">
    <property type="entry name" value="Ig-like_dom"/>
</dbReference>
<evidence type="ECO:0000313" key="4">
    <source>
        <dbReference type="EMBL" id="GAA3669243.1"/>
    </source>
</evidence>
<gene>
    <name evidence="4" type="ORF">GCM10022202_34150</name>
</gene>
<keyword evidence="2" id="KW-0472">Membrane</keyword>
<dbReference type="Proteomes" id="UP001410795">
    <property type="component" value="Unassembled WGS sequence"/>
</dbReference>
<feature type="domain" description="Ig-like" evidence="3">
    <location>
        <begin position="703"/>
        <end position="787"/>
    </location>
</feature>
<keyword evidence="2" id="KW-1133">Transmembrane helix</keyword>